<gene>
    <name evidence="1" type="ORF">pTiC6.5_83</name>
</gene>
<protein>
    <submittedName>
        <fullName evidence="1">Uncharacterized protein</fullName>
    </submittedName>
</protein>
<organism evidence="1">
    <name type="scientific">Rhizobium rhizogenes</name>
    <name type="common">Agrobacterium rhizogenes</name>
    <dbReference type="NCBI Taxonomy" id="359"/>
    <lineage>
        <taxon>Bacteria</taxon>
        <taxon>Pseudomonadati</taxon>
        <taxon>Pseudomonadota</taxon>
        <taxon>Alphaproteobacteria</taxon>
        <taxon>Hyphomicrobiales</taxon>
        <taxon>Rhizobiaceae</taxon>
        <taxon>Rhizobium/Agrobacterium group</taxon>
        <taxon>Rhizobium</taxon>
    </lineage>
</organism>
<reference evidence="1" key="1">
    <citation type="journal article" date="2019" name="Genome Biol. Evol.">
        <title>Evolutionary Relatedness and Classification of Tumour-Inducing and Opine-Catabolic Plasmids in Three Rhizobium rhizogenes Strains Isolated from the Same Crown Gall Tumour.</title>
        <authorList>
            <person name="Kuzmanovic N."/>
            <person name="Pulawska J."/>
        </authorList>
    </citation>
    <scope>NUCLEOTIDE SEQUENCE</scope>
    <source>
        <strain evidence="1">C6.5</strain>
        <plasmid evidence="1">pTiC6.5</plasmid>
    </source>
</reference>
<geneLocation type="plasmid" evidence="1">
    <name>pTiC6.5</name>
</geneLocation>
<name>A0A4P8DKN6_RHIRH</name>
<dbReference type="AlphaFoldDB" id="A0A4P8DKN6"/>
<sequence>MDLHRPFAEALGEASRGFDDKALVHVADAVAVEDGRSEAFGDPERLRFIGAC</sequence>
<accession>A0A4P8DKN6</accession>
<dbReference type="EMBL" id="MK318986">
    <property type="protein sequence ID" value="QCL10926.1"/>
    <property type="molecule type" value="Genomic_DNA"/>
</dbReference>
<evidence type="ECO:0000313" key="1">
    <source>
        <dbReference type="EMBL" id="QCL10926.1"/>
    </source>
</evidence>
<proteinExistence type="predicted"/>
<keyword evidence="1" id="KW-0614">Plasmid</keyword>